<dbReference type="AlphaFoldDB" id="A0A0B5BDU4"/>
<evidence type="ECO:0000313" key="2">
    <source>
        <dbReference type="EMBL" id="AJE02705.1"/>
    </source>
</evidence>
<reference evidence="2 3" key="1">
    <citation type="journal article" date="2015" name="Genome Announc.">
        <title>Complete Genome of Geobacter pickeringii G13T, a Metal-Reducing Isolate from Sedimentary Kaolin Deposits.</title>
        <authorList>
            <person name="Badalamenti J.P."/>
            <person name="Bond D.R."/>
        </authorList>
    </citation>
    <scope>NUCLEOTIDE SEQUENCE [LARGE SCALE GENOMIC DNA]</scope>
    <source>
        <strain evidence="2 3">G13</strain>
    </source>
</reference>
<feature type="domain" description="Transposase IS200-like" evidence="1">
    <location>
        <begin position="9"/>
        <end position="123"/>
    </location>
</feature>
<dbReference type="STRING" id="345632.GPICK_04370"/>
<dbReference type="GO" id="GO:0003677">
    <property type="term" value="F:DNA binding"/>
    <property type="evidence" value="ECO:0007669"/>
    <property type="project" value="InterPro"/>
</dbReference>
<dbReference type="Pfam" id="PF01797">
    <property type="entry name" value="Y1_Tnp"/>
    <property type="match status" value="1"/>
</dbReference>
<dbReference type="RefSeq" id="WP_039740801.1">
    <property type="nucleotide sequence ID" value="NZ_CP009788.1"/>
</dbReference>
<dbReference type="SMART" id="SM01321">
    <property type="entry name" value="Y1_Tnp"/>
    <property type="match status" value="1"/>
</dbReference>
<dbReference type="PANTHER" id="PTHR34322">
    <property type="entry name" value="TRANSPOSASE, Y1_TNP DOMAIN-CONTAINING"/>
    <property type="match status" value="1"/>
</dbReference>
<accession>A0A0B5BDU4</accession>
<dbReference type="Gene3D" id="3.30.70.1290">
    <property type="entry name" value="Transposase IS200-like"/>
    <property type="match status" value="1"/>
</dbReference>
<sequence>MARIARVIAAGIPHHVTQRGNRRMQTFFGDDDYRAYISLLSEWCRKCSVAIWAYCLMPNHVHLIAVPESEDALRRGIGEAHRRYSRMVNFRENWRGHLWQGRFASFPMDETYLLAAARYVEMNPVVAGLAEGAAAWPWSSARAHLAATDDELVTVAPLLEIAGDWRLFLSEKGDDGQADDIRKHERTGRPLGSEVFVEQLEMVLDRPLKRGKPGPKGEKS</sequence>
<dbReference type="EMBL" id="CP009788">
    <property type="protein sequence ID" value="AJE02705.1"/>
    <property type="molecule type" value="Genomic_DNA"/>
</dbReference>
<organism evidence="2 3">
    <name type="scientific">Geobacter pickeringii</name>
    <dbReference type="NCBI Taxonomy" id="345632"/>
    <lineage>
        <taxon>Bacteria</taxon>
        <taxon>Pseudomonadati</taxon>
        <taxon>Thermodesulfobacteriota</taxon>
        <taxon>Desulfuromonadia</taxon>
        <taxon>Geobacterales</taxon>
        <taxon>Geobacteraceae</taxon>
        <taxon>Geobacter</taxon>
    </lineage>
</organism>
<dbReference type="KEGG" id="gpi:GPICK_04370"/>
<evidence type="ECO:0000313" key="3">
    <source>
        <dbReference type="Proteomes" id="UP000057609"/>
    </source>
</evidence>
<proteinExistence type="predicted"/>
<name>A0A0B5BDU4_9BACT</name>
<dbReference type="PANTHER" id="PTHR34322:SF2">
    <property type="entry name" value="TRANSPOSASE IS200-LIKE DOMAIN-CONTAINING PROTEIN"/>
    <property type="match status" value="1"/>
</dbReference>
<evidence type="ECO:0000259" key="1">
    <source>
        <dbReference type="SMART" id="SM01321"/>
    </source>
</evidence>
<protein>
    <submittedName>
        <fullName evidence="2">Transposase</fullName>
    </submittedName>
</protein>
<dbReference type="InterPro" id="IPR036515">
    <property type="entry name" value="Transposase_17_sf"/>
</dbReference>
<dbReference type="GO" id="GO:0004803">
    <property type="term" value="F:transposase activity"/>
    <property type="evidence" value="ECO:0007669"/>
    <property type="project" value="InterPro"/>
</dbReference>
<dbReference type="GO" id="GO:0006313">
    <property type="term" value="P:DNA transposition"/>
    <property type="evidence" value="ECO:0007669"/>
    <property type="project" value="InterPro"/>
</dbReference>
<dbReference type="SUPFAM" id="SSF143422">
    <property type="entry name" value="Transposase IS200-like"/>
    <property type="match status" value="1"/>
</dbReference>
<dbReference type="InterPro" id="IPR002686">
    <property type="entry name" value="Transposase_17"/>
</dbReference>
<dbReference type="Proteomes" id="UP000057609">
    <property type="component" value="Chromosome"/>
</dbReference>
<keyword evidence="3" id="KW-1185">Reference proteome</keyword>
<dbReference type="OrthoDB" id="9800147at2"/>
<dbReference type="HOGENOM" id="CLU_068226_1_2_7"/>
<gene>
    <name evidence="2" type="ORF">GPICK_04370</name>
</gene>